<dbReference type="PROSITE" id="PS50005">
    <property type="entry name" value="TPR"/>
    <property type="match status" value="1"/>
</dbReference>
<dbReference type="Gene3D" id="1.25.40.10">
    <property type="entry name" value="Tetratricopeptide repeat domain"/>
    <property type="match status" value="2"/>
</dbReference>
<dbReference type="SMART" id="SM00028">
    <property type="entry name" value="TPR"/>
    <property type="match status" value="4"/>
</dbReference>
<keyword evidence="1" id="KW-0677">Repeat</keyword>
<dbReference type="PANTHER" id="PTHR44858">
    <property type="entry name" value="TETRATRICOPEPTIDE REPEAT PROTEIN 6"/>
    <property type="match status" value="1"/>
</dbReference>
<evidence type="ECO:0000256" key="3">
    <source>
        <dbReference type="PROSITE-ProRule" id="PRU00339"/>
    </source>
</evidence>
<dbReference type="InterPro" id="IPR011990">
    <property type="entry name" value="TPR-like_helical_dom_sf"/>
</dbReference>
<reference evidence="4" key="1">
    <citation type="submission" date="2021-09" db="EMBL/GenBank/DDBJ databases">
        <title>Genomic analysis of Ralstonia spp.</title>
        <authorList>
            <person name="Aburjaile F."/>
            <person name="Ariute J.C."/>
            <person name="Pais A.K.L."/>
            <person name="Albuquerque G.M.R."/>
            <person name="Silva A.M.F."/>
            <person name="Brenig B."/>
            <person name="Azevedo V."/>
            <person name="Matiuzzi M."/>
            <person name="Ramos R."/>
            <person name="Goes-Neto A."/>
            <person name="Soares S."/>
            <person name="Iseppon A.M.B."/>
            <person name="Souza E."/>
            <person name="Gama M."/>
        </authorList>
    </citation>
    <scope>NUCLEOTIDE SEQUENCE</scope>
    <source>
        <strain evidence="4">B4</strain>
    </source>
</reference>
<dbReference type="PANTHER" id="PTHR44858:SF1">
    <property type="entry name" value="UDP-N-ACETYLGLUCOSAMINE--PEPTIDE N-ACETYLGLUCOSAMINYLTRANSFERASE SPINDLY-RELATED"/>
    <property type="match status" value="1"/>
</dbReference>
<name>A0AAE3NJ29_RALSL</name>
<dbReference type="Pfam" id="PF13181">
    <property type="entry name" value="TPR_8"/>
    <property type="match status" value="1"/>
</dbReference>
<gene>
    <name evidence="4" type="ORF">LBW55_09760</name>
</gene>
<organism evidence="4 5">
    <name type="scientific">Ralstonia solanacearum</name>
    <name type="common">Pseudomonas solanacearum</name>
    <dbReference type="NCBI Taxonomy" id="305"/>
    <lineage>
        <taxon>Bacteria</taxon>
        <taxon>Pseudomonadati</taxon>
        <taxon>Pseudomonadota</taxon>
        <taxon>Betaproteobacteria</taxon>
        <taxon>Burkholderiales</taxon>
        <taxon>Burkholderiaceae</taxon>
        <taxon>Ralstonia</taxon>
        <taxon>Ralstonia solanacearum species complex</taxon>
    </lineage>
</organism>
<comment type="caution">
    <text evidence="4">The sequence shown here is derived from an EMBL/GenBank/DDBJ whole genome shotgun (WGS) entry which is preliminary data.</text>
</comment>
<feature type="repeat" description="TPR" evidence="3">
    <location>
        <begin position="76"/>
        <end position="109"/>
    </location>
</feature>
<dbReference type="SUPFAM" id="SSF48452">
    <property type="entry name" value="TPR-like"/>
    <property type="match status" value="1"/>
</dbReference>
<dbReference type="InterPro" id="IPR019734">
    <property type="entry name" value="TPR_rpt"/>
</dbReference>
<evidence type="ECO:0000313" key="5">
    <source>
        <dbReference type="Proteomes" id="UP001143674"/>
    </source>
</evidence>
<evidence type="ECO:0000256" key="1">
    <source>
        <dbReference type="ARBA" id="ARBA00022737"/>
    </source>
</evidence>
<dbReference type="PROSITE" id="PS50293">
    <property type="entry name" value="TPR_REGION"/>
    <property type="match status" value="1"/>
</dbReference>
<sequence>MSERKIDLSPFCMRARGFLTQGRTDDALALYGDVLQVDPGNALAHADRGTAYAMLKKFEPALRDLERALALGYAEASAYCTIGTVYVELKQFQKALEYFTKAIALDENYPFTYYNRSNVLHELGANEAAIADLEKCLAFNPEESMRQLILCRLNFLRSKNY</sequence>
<dbReference type="Pfam" id="PF14559">
    <property type="entry name" value="TPR_19"/>
    <property type="match status" value="1"/>
</dbReference>
<dbReference type="Proteomes" id="UP001143674">
    <property type="component" value="Unassembled WGS sequence"/>
</dbReference>
<protein>
    <submittedName>
        <fullName evidence="4">Tetratricopeptide repeat protein</fullName>
    </submittedName>
</protein>
<proteinExistence type="predicted"/>
<accession>A0AAE3NJ29</accession>
<dbReference type="InterPro" id="IPR050498">
    <property type="entry name" value="Ycf3"/>
</dbReference>
<dbReference type="RefSeq" id="WP_184851341.1">
    <property type="nucleotide sequence ID" value="NZ_JABZEH010000002.1"/>
</dbReference>
<keyword evidence="2 3" id="KW-0802">TPR repeat</keyword>
<dbReference type="Pfam" id="PF00515">
    <property type="entry name" value="TPR_1"/>
    <property type="match status" value="1"/>
</dbReference>
<evidence type="ECO:0000256" key="2">
    <source>
        <dbReference type="ARBA" id="ARBA00022803"/>
    </source>
</evidence>
<dbReference type="EMBL" id="JAIVEX010000004">
    <property type="protein sequence ID" value="MDB0521899.1"/>
    <property type="molecule type" value="Genomic_DNA"/>
</dbReference>
<evidence type="ECO:0000313" key="4">
    <source>
        <dbReference type="EMBL" id="MDB0521899.1"/>
    </source>
</evidence>
<dbReference type="AlphaFoldDB" id="A0AAE3NJ29"/>